<evidence type="ECO:0000313" key="3">
    <source>
        <dbReference type="Proteomes" id="UP001529514"/>
    </source>
</evidence>
<name>A0ABM8K016_9GAMM</name>
<gene>
    <name evidence="2" type="ORF">TCT1_30280</name>
</gene>
<dbReference type="EMBL" id="AP028978">
    <property type="protein sequence ID" value="BET98107.1"/>
    <property type="molecule type" value="Genomic_DNA"/>
</dbReference>
<dbReference type="Proteomes" id="UP001529514">
    <property type="component" value="Chromosome"/>
</dbReference>
<feature type="compositionally biased region" description="Polar residues" evidence="1">
    <location>
        <begin position="79"/>
        <end position="97"/>
    </location>
</feature>
<evidence type="ECO:0000256" key="1">
    <source>
        <dbReference type="SAM" id="MobiDB-lite"/>
    </source>
</evidence>
<evidence type="ECO:0000313" key="2">
    <source>
        <dbReference type="EMBL" id="BET98107.1"/>
    </source>
</evidence>
<organism evidence="2 3">
    <name type="scientific">Xenorhabdus taiwanensis</name>
    <dbReference type="NCBI Taxonomy" id="3085177"/>
    <lineage>
        <taxon>Bacteria</taxon>
        <taxon>Pseudomonadati</taxon>
        <taxon>Pseudomonadota</taxon>
        <taxon>Gammaproteobacteria</taxon>
        <taxon>Enterobacterales</taxon>
        <taxon>Morganellaceae</taxon>
        <taxon>Xenorhabdus</taxon>
    </lineage>
</organism>
<feature type="compositionally biased region" description="Polar residues" evidence="1">
    <location>
        <begin position="59"/>
        <end position="70"/>
    </location>
</feature>
<sequence length="97" mass="10309">MTLCLRVSPELAASVAAPRQQSIAAATVLTIYTQAGNLTSKARTDMPAAMVVNGTSYEQMSNNGTSTYASNAYVREEPSQGQPLTISSPRHTVEQMS</sequence>
<protein>
    <submittedName>
        <fullName evidence="2">Uncharacterized protein</fullName>
    </submittedName>
</protein>
<proteinExistence type="predicted"/>
<feature type="region of interest" description="Disordered" evidence="1">
    <location>
        <begin position="59"/>
        <end position="97"/>
    </location>
</feature>
<accession>A0ABM8K016</accession>
<keyword evidence="3" id="KW-1185">Reference proteome</keyword>
<reference evidence="2 3" key="1">
    <citation type="submission" date="2023-10" db="EMBL/GenBank/DDBJ databases">
        <title>Xenorhabdus taiwanensis sp. nov., a symbiotic bacterium associated with the entomopathogenic nematode Steinernema taiwanensis.</title>
        <authorList>
            <person name="Tseng C.T."/>
            <person name="Shu H.Y."/>
            <person name="Chen M.H."/>
            <person name="Fang Y.J."/>
            <person name="Wu T.L."/>
            <person name="Lin Y.C."/>
            <person name="Huang C.J."/>
        </authorList>
    </citation>
    <scope>NUCLEOTIDE SEQUENCE [LARGE SCALE GENOMIC DNA]</scope>
    <source>
        <strain evidence="2 3">TCT-1</strain>
    </source>
</reference>